<organism evidence="1 2">
    <name type="scientific">Methanorbis rubei</name>
    <dbReference type="NCBI Taxonomy" id="3028300"/>
    <lineage>
        <taxon>Archaea</taxon>
        <taxon>Methanobacteriati</taxon>
        <taxon>Methanobacteriota</taxon>
        <taxon>Stenosarchaea group</taxon>
        <taxon>Methanomicrobia</taxon>
        <taxon>Methanomicrobiales</taxon>
        <taxon>Methanocorpusculaceae</taxon>
        <taxon>Methanorbis</taxon>
    </lineage>
</organism>
<protein>
    <submittedName>
        <fullName evidence="1">Uncharacterized protein</fullName>
    </submittedName>
</protein>
<dbReference type="RefSeq" id="WP_338096086.1">
    <property type="nucleotide sequence ID" value="NZ_JAWDKB010000003.1"/>
</dbReference>
<reference evidence="1 2" key="1">
    <citation type="submission" date="2023-06" db="EMBL/GenBank/DDBJ databases">
        <title>Genome sequence of Methancorpusculaceae sp. Cs1.</title>
        <authorList>
            <person name="Protasov E."/>
            <person name="Platt K."/>
            <person name="Poehlein A."/>
            <person name="Daniel R."/>
            <person name="Brune A."/>
        </authorList>
    </citation>
    <scope>NUCLEOTIDE SEQUENCE [LARGE SCALE GENOMIC DNA]</scope>
    <source>
        <strain evidence="1 2">Cs1</strain>
    </source>
</reference>
<evidence type="ECO:0000313" key="1">
    <source>
        <dbReference type="EMBL" id="MDV0443563.1"/>
    </source>
</evidence>
<dbReference type="Proteomes" id="UP001283212">
    <property type="component" value="Unassembled WGS sequence"/>
</dbReference>
<dbReference type="AlphaFoldDB" id="A0AAE4MHH5"/>
<sequence>MRIQRSVQHKYCADGSFMKEYQLDSPVTEGFFQYLKNFGKVETIPNLGQGFYTFEKPDWFSIKGFVGDTTVEVRFRTQSMDLTSEFLYFLFSSYREGETIDLTVLKRRESSLSERVRKHLYGNS</sequence>
<comment type="caution">
    <text evidence="1">The sequence shown here is derived from an EMBL/GenBank/DDBJ whole genome shotgun (WGS) entry which is preliminary data.</text>
</comment>
<name>A0AAE4MHH5_9EURY</name>
<proteinExistence type="predicted"/>
<accession>A0AAE4MHH5</accession>
<dbReference type="EMBL" id="JAWDKB010000003">
    <property type="protein sequence ID" value="MDV0443563.1"/>
    <property type="molecule type" value="Genomic_DNA"/>
</dbReference>
<keyword evidence="2" id="KW-1185">Reference proteome</keyword>
<gene>
    <name evidence="1" type="ORF">McpCs1_09410</name>
</gene>
<evidence type="ECO:0000313" key="2">
    <source>
        <dbReference type="Proteomes" id="UP001283212"/>
    </source>
</evidence>